<dbReference type="EMBL" id="BPLR01006700">
    <property type="protein sequence ID" value="GIY11806.1"/>
    <property type="molecule type" value="Genomic_DNA"/>
</dbReference>
<gene>
    <name evidence="1" type="ORF">CEXT_641401</name>
</gene>
<comment type="caution">
    <text evidence="1">The sequence shown here is derived from an EMBL/GenBank/DDBJ whole genome shotgun (WGS) entry which is preliminary data.</text>
</comment>
<keyword evidence="2" id="KW-1185">Reference proteome</keyword>
<reference evidence="1 2" key="1">
    <citation type="submission" date="2021-06" db="EMBL/GenBank/DDBJ databases">
        <title>Caerostris extrusa draft genome.</title>
        <authorList>
            <person name="Kono N."/>
            <person name="Arakawa K."/>
        </authorList>
    </citation>
    <scope>NUCLEOTIDE SEQUENCE [LARGE SCALE GENOMIC DNA]</scope>
</reference>
<proteinExistence type="predicted"/>
<evidence type="ECO:0000313" key="1">
    <source>
        <dbReference type="EMBL" id="GIY11806.1"/>
    </source>
</evidence>
<organism evidence="1 2">
    <name type="scientific">Caerostris extrusa</name>
    <name type="common">Bark spider</name>
    <name type="synonym">Caerostris bankana</name>
    <dbReference type="NCBI Taxonomy" id="172846"/>
    <lineage>
        <taxon>Eukaryota</taxon>
        <taxon>Metazoa</taxon>
        <taxon>Ecdysozoa</taxon>
        <taxon>Arthropoda</taxon>
        <taxon>Chelicerata</taxon>
        <taxon>Arachnida</taxon>
        <taxon>Araneae</taxon>
        <taxon>Araneomorphae</taxon>
        <taxon>Entelegynae</taxon>
        <taxon>Araneoidea</taxon>
        <taxon>Araneidae</taxon>
        <taxon>Caerostris</taxon>
    </lineage>
</organism>
<name>A0AAV4QSD1_CAEEX</name>
<protein>
    <submittedName>
        <fullName evidence="1">Uncharacterized protein</fullName>
    </submittedName>
</protein>
<sequence>MVPKACRVLRLWYQKAKTMAKVRPKPIDHQATFGKENLWESKVNFLTCGVSGSPFFKRSLTKSSCEYGEGEEDIFLNWKVLPSSFRRRSGVCG</sequence>
<dbReference type="AlphaFoldDB" id="A0AAV4QSD1"/>
<evidence type="ECO:0000313" key="2">
    <source>
        <dbReference type="Proteomes" id="UP001054945"/>
    </source>
</evidence>
<accession>A0AAV4QSD1</accession>
<dbReference type="Proteomes" id="UP001054945">
    <property type="component" value="Unassembled WGS sequence"/>
</dbReference>